<dbReference type="KEGG" id="ccp:CHC_T00000403001"/>
<dbReference type="EMBL" id="HG002061">
    <property type="protein sequence ID" value="CDF39657.1"/>
    <property type="molecule type" value="Genomic_DNA"/>
</dbReference>
<dbReference type="PhylomeDB" id="R7QMC1"/>
<dbReference type="RefSeq" id="XP_005709951.1">
    <property type="nucleotide sequence ID" value="XM_005709894.1"/>
</dbReference>
<accession>R7QMC1</accession>
<gene>
    <name evidence="1" type="ORF">CHC_T00000403001</name>
</gene>
<dbReference type="GeneID" id="17317673"/>
<protein>
    <submittedName>
        <fullName evidence="1">Uncharacterized protein</fullName>
    </submittedName>
</protein>
<dbReference type="Gramene" id="CDF39657">
    <property type="protein sequence ID" value="CDF39657"/>
    <property type="gene ID" value="CHC_T00000403001"/>
</dbReference>
<dbReference type="InterPro" id="IPR053720">
    <property type="entry name" value="Psm_Assembly_Chaperone"/>
</dbReference>
<dbReference type="InterPro" id="IPR018788">
    <property type="entry name" value="Proteasome_assmbl_chp_3"/>
</dbReference>
<dbReference type="Pfam" id="PF10178">
    <property type="entry name" value="PAC3"/>
    <property type="match status" value="1"/>
</dbReference>
<keyword evidence="2" id="KW-1185">Reference proteome</keyword>
<dbReference type="STRING" id="2769.R7QMC1"/>
<organism evidence="1 2">
    <name type="scientific">Chondrus crispus</name>
    <name type="common">Carrageen Irish moss</name>
    <name type="synonym">Polymorpha crispa</name>
    <dbReference type="NCBI Taxonomy" id="2769"/>
    <lineage>
        <taxon>Eukaryota</taxon>
        <taxon>Rhodophyta</taxon>
        <taxon>Florideophyceae</taxon>
        <taxon>Rhodymeniophycidae</taxon>
        <taxon>Gigartinales</taxon>
        <taxon>Gigartinaceae</taxon>
        <taxon>Chondrus</taxon>
    </lineage>
</organism>
<dbReference type="Gene3D" id="3.30.230.90">
    <property type="match status" value="1"/>
</dbReference>
<sequence>MVGPLQSPGASASIPITKPDNDAKHNACFIKTGAEDIAGHHTDFVVQPFSDRIFIIVTQLGKMGTMISAEKECAIGGAQSYSVTVLMGKREVPELELCARQVLELIENDGCAKPLLISLALKDHSIETIKAVIAKVKSLRAW</sequence>
<dbReference type="PANTHER" id="PTHR31051">
    <property type="entry name" value="PROTEASOME ASSEMBLY CHAPERONE 3"/>
    <property type="match status" value="1"/>
</dbReference>
<dbReference type="AlphaFoldDB" id="R7QMC1"/>
<reference evidence="2" key="1">
    <citation type="journal article" date="2013" name="Proc. Natl. Acad. Sci. U.S.A.">
        <title>Genome structure and metabolic features in the red seaweed Chondrus crispus shed light on evolution of the Archaeplastida.</title>
        <authorList>
            <person name="Collen J."/>
            <person name="Porcel B."/>
            <person name="Carre W."/>
            <person name="Ball S.G."/>
            <person name="Chaparro C."/>
            <person name="Tonon T."/>
            <person name="Barbeyron T."/>
            <person name="Michel G."/>
            <person name="Noel B."/>
            <person name="Valentin K."/>
            <person name="Elias M."/>
            <person name="Artiguenave F."/>
            <person name="Arun A."/>
            <person name="Aury J.M."/>
            <person name="Barbosa-Neto J.F."/>
            <person name="Bothwell J.H."/>
            <person name="Bouget F.Y."/>
            <person name="Brillet L."/>
            <person name="Cabello-Hurtado F."/>
            <person name="Capella-Gutierrez S."/>
            <person name="Charrier B."/>
            <person name="Cladiere L."/>
            <person name="Cock J.M."/>
            <person name="Coelho S.M."/>
            <person name="Colleoni C."/>
            <person name="Czjzek M."/>
            <person name="Da Silva C."/>
            <person name="Delage L."/>
            <person name="Denoeud F."/>
            <person name="Deschamps P."/>
            <person name="Dittami S.M."/>
            <person name="Gabaldon T."/>
            <person name="Gachon C.M."/>
            <person name="Groisillier A."/>
            <person name="Herve C."/>
            <person name="Jabbari K."/>
            <person name="Katinka M."/>
            <person name="Kloareg B."/>
            <person name="Kowalczyk N."/>
            <person name="Labadie K."/>
            <person name="Leblanc C."/>
            <person name="Lopez P.J."/>
            <person name="McLachlan D.H."/>
            <person name="Meslet-Cladiere L."/>
            <person name="Moustafa A."/>
            <person name="Nehr Z."/>
            <person name="Nyvall Collen P."/>
            <person name="Panaud O."/>
            <person name="Partensky F."/>
            <person name="Poulain J."/>
            <person name="Rensing S.A."/>
            <person name="Rousvoal S."/>
            <person name="Samson G."/>
            <person name="Symeonidi A."/>
            <person name="Weissenbach J."/>
            <person name="Zambounis A."/>
            <person name="Wincker P."/>
            <person name="Boyen C."/>
        </authorList>
    </citation>
    <scope>NUCLEOTIDE SEQUENCE [LARGE SCALE GENOMIC DNA]</scope>
    <source>
        <strain evidence="2">cv. Stackhouse</strain>
    </source>
</reference>
<dbReference type="GO" id="GO:0043248">
    <property type="term" value="P:proteasome assembly"/>
    <property type="evidence" value="ECO:0007669"/>
    <property type="project" value="InterPro"/>
</dbReference>
<dbReference type="OrthoDB" id="5839at2759"/>
<evidence type="ECO:0000313" key="1">
    <source>
        <dbReference type="EMBL" id="CDF39657.1"/>
    </source>
</evidence>
<proteinExistence type="predicted"/>
<name>R7QMC1_CHOCR</name>
<dbReference type="OMA" id="IHVCAKN"/>
<dbReference type="PANTHER" id="PTHR31051:SF1">
    <property type="entry name" value="PROTEASOME ASSEMBLY CHAPERONE 3"/>
    <property type="match status" value="1"/>
</dbReference>
<evidence type="ECO:0000313" key="2">
    <source>
        <dbReference type="Proteomes" id="UP000012073"/>
    </source>
</evidence>
<dbReference type="Proteomes" id="UP000012073">
    <property type="component" value="Unassembled WGS sequence"/>
</dbReference>